<name>A0A8J4YH53_CHIOP</name>
<dbReference type="AlphaFoldDB" id="A0A8J4YH53"/>
<evidence type="ECO:0000256" key="1">
    <source>
        <dbReference type="SAM" id="MobiDB-lite"/>
    </source>
</evidence>
<dbReference type="EMBL" id="JACEEZ010003656">
    <property type="protein sequence ID" value="KAG0727177.1"/>
    <property type="molecule type" value="Genomic_DNA"/>
</dbReference>
<protein>
    <submittedName>
        <fullName evidence="2">Uncharacterized protein</fullName>
    </submittedName>
</protein>
<feature type="compositionally biased region" description="Polar residues" evidence="1">
    <location>
        <begin position="35"/>
        <end position="47"/>
    </location>
</feature>
<evidence type="ECO:0000313" key="3">
    <source>
        <dbReference type="Proteomes" id="UP000770661"/>
    </source>
</evidence>
<evidence type="ECO:0000313" key="2">
    <source>
        <dbReference type="EMBL" id="KAG0727177.1"/>
    </source>
</evidence>
<keyword evidence="3" id="KW-1185">Reference proteome</keyword>
<gene>
    <name evidence="2" type="ORF">GWK47_035208</name>
</gene>
<accession>A0A8J4YH53</accession>
<proteinExistence type="predicted"/>
<feature type="region of interest" description="Disordered" evidence="1">
    <location>
        <begin position="35"/>
        <end position="68"/>
    </location>
</feature>
<organism evidence="2 3">
    <name type="scientific">Chionoecetes opilio</name>
    <name type="common">Atlantic snow crab</name>
    <name type="synonym">Cancer opilio</name>
    <dbReference type="NCBI Taxonomy" id="41210"/>
    <lineage>
        <taxon>Eukaryota</taxon>
        <taxon>Metazoa</taxon>
        <taxon>Ecdysozoa</taxon>
        <taxon>Arthropoda</taxon>
        <taxon>Crustacea</taxon>
        <taxon>Multicrustacea</taxon>
        <taxon>Malacostraca</taxon>
        <taxon>Eumalacostraca</taxon>
        <taxon>Eucarida</taxon>
        <taxon>Decapoda</taxon>
        <taxon>Pleocyemata</taxon>
        <taxon>Brachyura</taxon>
        <taxon>Eubrachyura</taxon>
        <taxon>Majoidea</taxon>
        <taxon>Majidae</taxon>
        <taxon>Chionoecetes</taxon>
    </lineage>
</organism>
<reference evidence="2" key="1">
    <citation type="submission" date="2020-07" db="EMBL/GenBank/DDBJ databases">
        <title>The High-quality genome of the commercially important snow crab, Chionoecetes opilio.</title>
        <authorList>
            <person name="Jeong J.-H."/>
            <person name="Ryu S."/>
        </authorList>
    </citation>
    <scope>NUCLEOTIDE SEQUENCE</scope>
    <source>
        <strain evidence="2">MADBK_172401_WGS</strain>
        <tissue evidence="2">Digestive gland</tissue>
    </source>
</reference>
<dbReference type="Proteomes" id="UP000770661">
    <property type="component" value="Unassembled WGS sequence"/>
</dbReference>
<sequence length="118" mass="12722">MTSVRWRLEKLSLLTGWADLTRPLPDSSRCSACEQSSVGGQRQTTQHLCRPPDLVDTPSSRTGVGGRQPRQHLCRHAAAAVILPCTTVTGAPSIPRRGGATFTLQSYAAAFFCLLISN</sequence>
<comment type="caution">
    <text evidence="2">The sequence shown here is derived from an EMBL/GenBank/DDBJ whole genome shotgun (WGS) entry which is preliminary data.</text>
</comment>